<reference evidence="2 3" key="1">
    <citation type="journal article" date="2015" name="Genome Biol. Evol.">
        <title>Phylogenomic analyses indicate that early fungi evolved digesting cell walls of algal ancestors of land plants.</title>
        <authorList>
            <person name="Chang Y."/>
            <person name="Wang S."/>
            <person name="Sekimoto S."/>
            <person name="Aerts A.L."/>
            <person name="Choi C."/>
            <person name="Clum A."/>
            <person name="LaButti K.M."/>
            <person name="Lindquist E.A."/>
            <person name="Yee Ngan C."/>
            <person name="Ohm R.A."/>
            <person name="Salamov A.A."/>
            <person name="Grigoriev I.V."/>
            <person name="Spatafora J.W."/>
            <person name="Berbee M.L."/>
        </authorList>
    </citation>
    <scope>NUCLEOTIDE SEQUENCE [LARGE SCALE GENOMIC DNA]</scope>
    <source>
        <strain evidence="2 3">JEL478</strain>
    </source>
</reference>
<evidence type="ECO:0000313" key="3">
    <source>
        <dbReference type="Proteomes" id="UP000070544"/>
    </source>
</evidence>
<keyword evidence="3" id="KW-1185">Reference proteome</keyword>
<evidence type="ECO:0000313" key="2">
    <source>
        <dbReference type="EMBL" id="KXS09063.1"/>
    </source>
</evidence>
<organism evidence="2 3">
    <name type="scientific">Gonapodya prolifera (strain JEL478)</name>
    <name type="common">Monoblepharis prolifera</name>
    <dbReference type="NCBI Taxonomy" id="1344416"/>
    <lineage>
        <taxon>Eukaryota</taxon>
        <taxon>Fungi</taxon>
        <taxon>Fungi incertae sedis</taxon>
        <taxon>Chytridiomycota</taxon>
        <taxon>Chytridiomycota incertae sedis</taxon>
        <taxon>Monoblepharidomycetes</taxon>
        <taxon>Monoblepharidales</taxon>
        <taxon>Gonapodyaceae</taxon>
        <taxon>Gonapodya</taxon>
    </lineage>
</organism>
<proteinExistence type="predicted"/>
<accession>A0A138ZY55</accession>
<dbReference type="EMBL" id="KQ965895">
    <property type="protein sequence ID" value="KXS09063.1"/>
    <property type="molecule type" value="Genomic_DNA"/>
</dbReference>
<sequence length="135" mass="14658">MDTTTTPHLHRRTTVKHPPHLPSPVPRLPSTHTAHLAILSASHKLLSAARPSWLSASSLAVFATQRHARLSRIRVGRCCSILLLLLRPALATAPTPASGFLSAPPLSHVHALSQPWFQLHTMTSFGPREPSLLTS</sequence>
<feature type="compositionally biased region" description="Basic residues" evidence="1">
    <location>
        <begin position="8"/>
        <end position="19"/>
    </location>
</feature>
<feature type="region of interest" description="Disordered" evidence="1">
    <location>
        <begin position="1"/>
        <end position="27"/>
    </location>
</feature>
<gene>
    <name evidence="2" type="ORF">M427DRAFT_39634</name>
</gene>
<dbReference type="Proteomes" id="UP000070544">
    <property type="component" value="Unassembled WGS sequence"/>
</dbReference>
<evidence type="ECO:0000256" key="1">
    <source>
        <dbReference type="SAM" id="MobiDB-lite"/>
    </source>
</evidence>
<dbReference type="AlphaFoldDB" id="A0A138ZY55"/>
<name>A0A138ZY55_GONPJ</name>
<protein>
    <submittedName>
        <fullName evidence="2">Uncharacterized protein</fullName>
    </submittedName>
</protein>